<proteinExistence type="predicted"/>
<dbReference type="VEuPathDB" id="FungiDB:BO78DRAFT_415281"/>
<accession>A0A319EJY5</accession>
<dbReference type="Proteomes" id="UP000248423">
    <property type="component" value="Unassembled WGS sequence"/>
</dbReference>
<gene>
    <name evidence="1" type="ORF">BO78DRAFT_415281</name>
</gene>
<dbReference type="SUPFAM" id="SSF81383">
    <property type="entry name" value="F-box domain"/>
    <property type="match status" value="1"/>
</dbReference>
<dbReference type="InterPro" id="IPR036047">
    <property type="entry name" value="F-box-like_dom_sf"/>
</dbReference>
<evidence type="ECO:0008006" key="3">
    <source>
        <dbReference type="Google" id="ProtNLM"/>
    </source>
</evidence>
<sequence length="276" mass="31335">MASADGCYLSPLPAELLSHLFTFLPTLVDVLNFAVTCSRHQQIWQQNAHRIYRHVGPRSIECPHHARVFLADQGGVQPSAALTARDVVQLVRNSAAVERSVDLFNQKYVSCLQTHAYIRSGCYHFYGPIPTHLSPSERHRLIRAIYQLSGLLLLDPDAREKRMASLKLKDVMTISDVAYGYRDAQDVLMTVKTEYPILEGIAFQLQSVRDRIVAEVLQDPDRIRVASGEMGWQGCISIWDTFYEDFKQLVTVTGDRRVYGPVDEVWYDTSDEEGMD</sequence>
<organism evidence="1 2">
    <name type="scientific">Aspergillus sclerotiicarbonarius (strain CBS 121057 / IBT 28362)</name>
    <dbReference type="NCBI Taxonomy" id="1448318"/>
    <lineage>
        <taxon>Eukaryota</taxon>
        <taxon>Fungi</taxon>
        <taxon>Dikarya</taxon>
        <taxon>Ascomycota</taxon>
        <taxon>Pezizomycotina</taxon>
        <taxon>Eurotiomycetes</taxon>
        <taxon>Eurotiomycetidae</taxon>
        <taxon>Eurotiales</taxon>
        <taxon>Aspergillaceae</taxon>
        <taxon>Aspergillus</taxon>
        <taxon>Aspergillus subgen. Circumdati</taxon>
    </lineage>
</organism>
<reference evidence="1 2" key="1">
    <citation type="submission" date="2018-02" db="EMBL/GenBank/DDBJ databases">
        <title>The genomes of Aspergillus section Nigri reveals drivers in fungal speciation.</title>
        <authorList>
            <consortium name="DOE Joint Genome Institute"/>
            <person name="Vesth T.C."/>
            <person name="Nybo J."/>
            <person name="Theobald S."/>
            <person name="Brandl J."/>
            <person name="Frisvad J.C."/>
            <person name="Nielsen K.F."/>
            <person name="Lyhne E.K."/>
            <person name="Kogle M.E."/>
            <person name="Kuo A."/>
            <person name="Riley R."/>
            <person name="Clum A."/>
            <person name="Nolan M."/>
            <person name="Lipzen A."/>
            <person name="Salamov A."/>
            <person name="Henrissat B."/>
            <person name="Wiebenga A."/>
            <person name="De vries R.P."/>
            <person name="Grigoriev I.V."/>
            <person name="Mortensen U.H."/>
            <person name="Andersen M.R."/>
            <person name="Baker S.E."/>
        </authorList>
    </citation>
    <scope>NUCLEOTIDE SEQUENCE [LARGE SCALE GENOMIC DNA]</scope>
    <source>
        <strain evidence="1 2">CBS 121057</strain>
    </source>
</reference>
<name>A0A319EJY5_ASPSB</name>
<protein>
    <recommendedName>
        <fullName evidence="3">F-box domain-containing protein</fullName>
    </recommendedName>
</protein>
<dbReference type="OrthoDB" id="5365320at2759"/>
<dbReference type="EMBL" id="KZ826325">
    <property type="protein sequence ID" value="PYI09721.1"/>
    <property type="molecule type" value="Genomic_DNA"/>
</dbReference>
<keyword evidence="2" id="KW-1185">Reference proteome</keyword>
<evidence type="ECO:0000313" key="2">
    <source>
        <dbReference type="Proteomes" id="UP000248423"/>
    </source>
</evidence>
<dbReference type="AlphaFoldDB" id="A0A319EJY5"/>
<evidence type="ECO:0000313" key="1">
    <source>
        <dbReference type="EMBL" id="PYI09721.1"/>
    </source>
</evidence>